<dbReference type="CDD" id="cd06462">
    <property type="entry name" value="Peptidase_S24_S26"/>
    <property type="match status" value="1"/>
</dbReference>
<evidence type="ECO:0000256" key="7">
    <source>
        <dbReference type="SAM" id="Phobius"/>
    </source>
</evidence>
<dbReference type="AlphaFoldDB" id="E8MZY1"/>
<evidence type="ECO:0000256" key="2">
    <source>
        <dbReference type="ARBA" id="ARBA00022670"/>
    </source>
</evidence>
<dbReference type="Pfam" id="PF00563">
    <property type="entry name" value="EAL"/>
    <property type="match status" value="1"/>
</dbReference>
<dbReference type="InterPro" id="IPR001633">
    <property type="entry name" value="EAL_dom"/>
</dbReference>
<dbReference type="GO" id="GO:0004252">
    <property type="term" value="F:serine-type endopeptidase activity"/>
    <property type="evidence" value="ECO:0007669"/>
    <property type="project" value="UniProtKB-UniRule"/>
</dbReference>
<comment type="subcellular location">
    <subcellularLocation>
        <location evidence="1">Membrane</location>
    </subcellularLocation>
</comment>
<evidence type="ECO:0000256" key="3">
    <source>
        <dbReference type="ARBA" id="ARBA00022692"/>
    </source>
</evidence>
<dbReference type="Gene3D" id="3.20.20.450">
    <property type="entry name" value="EAL domain"/>
    <property type="match status" value="1"/>
</dbReference>
<dbReference type="GO" id="GO:0016020">
    <property type="term" value="C:membrane"/>
    <property type="evidence" value="ECO:0007669"/>
    <property type="project" value="UniProtKB-SubCell"/>
</dbReference>
<name>E8MZY1_ANATU</name>
<evidence type="ECO:0000313" key="9">
    <source>
        <dbReference type="EMBL" id="BAJ62316.1"/>
    </source>
</evidence>
<proteinExistence type="predicted"/>
<dbReference type="EMBL" id="AP012029">
    <property type="protein sequence ID" value="BAJ62316.1"/>
    <property type="molecule type" value="Genomic_DNA"/>
</dbReference>
<dbReference type="InterPro" id="IPR001733">
    <property type="entry name" value="Peptidase_S26B"/>
</dbReference>
<accession>E8MZY1</accession>
<evidence type="ECO:0000256" key="4">
    <source>
        <dbReference type="ARBA" id="ARBA00022989"/>
    </source>
</evidence>
<keyword evidence="2" id="KW-0378">Hydrolase</keyword>
<dbReference type="InterPro" id="IPR050706">
    <property type="entry name" value="Cyclic-di-GMP_PDE-like"/>
</dbReference>
<keyword evidence="4 7" id="KW-1133">Transmembrane helix</keyword>
<dbReference type="GO" id="GO:0006465">
    <property type="term" value="P:signal peptide processing"/>
    <property type="evidence" value="ECO:0007669"/>
    <property type="project" value="UniProtKB-UniRule"/>
</dbReference>
<dbReference type="PRINTS" id="PR00728">
    <property type="entry name" value="SIGNALPTASE"/>
</dbReference>
<keyword evidence="3 7" id="KW-0812">Transmembrane</keyword>
<dbReference type="HOGENOM" id="CLU_352205_0_0_0"/>
<evidence type="ECO:0000256" key="6">
    <source>
        <dbReference type="NCBIfam" id="TIGR02228"/>
    </source>
</evidence>
<organism evidence="9 10">
    <name type="scientific">Anaerolinea thermophila (strain DSM 14523 / JCM 11388 / NBRC 100420 / UNI-1)</name>
    <dbReference type="NCBI Taxonomy" id="926569"/>
    <lineage>
        <taxon>Bacteria</taxon>
        <taxon>Bacillati</taxon>
        <taxon>Chloroflexota</taxon>
        <taxon>Anaerolineae</taxon>
        <taxon>Anaerolineales</taxon>
        <taxon>Anaerolineaceae</taxon>
        <taxon>Anaerolinea</taxon>
    </lineage>
</organism>
<dbReference type="SUPFAM" id="SSF141868">
    <property type="entry name" value="EAL domain-like"/>
    <property type="match status" value="1"/>
</dbReference>
<dbReference type="Gene3D" id="2.10.109.10">
    <property type="entry name" value="Umud Fragment, subunit A"/>
    <property type="match status" value="1"/>
</dbReference>
<dbReference type="InterPro" id="IPR035919">
    <property type="entry name" value="EAL_sf"/>
</dbReference>
<dbReference type="SUPFAM" id="SSF51306">
    <property type="entry name" value="LexA/Signal peptidase"/>
    <property type="match status" value="1"/>
</dbReference>
<evidence type="ECO:0000259" key="8">
    <source>
        <dbReference type="PROSITE" id="PS50883"/>
    </source>
</evidence>
<dbReference type="InterPro" id="IPR035185">
    <property type="entry name" value="DUF5305"/>
</dbReference>
<feature type="transmembrane region" description="Helical" evidence="7">
    <location>
        <begin position="430"/>
        <end position="449"/>
    </location>
</feature>
<feature type="transmembrane region" description="Helical" evidence="7">
    <location>
        <begin position="200"/>
        <end position="219"/>
    </location>
</feature>
<dbReference type="Pfam" id="PF00717">
    <property type="entry name" value="Peptidase_S24"/>
    <property type="match status" value="1"/>
</dbReference>
<dbReference type="PANTHER" id="PTHR33121">
    <property type="entry name" value="CYCLIC DI-GMP PHOSPHODIESTERASE PDEF"/>
    <property type="match status" value="1"/>
</dbReference>
<dbReference type="InParanoid" id="E8MZY1"/>
<dbReference type="InterPro" id="IPR015927">
    <property type="entry name" value="Peptidase_S24_S26A/B/C"/>
</dbReference>
<dbReference type="PANTHER" id="PTHR33121:SF70">
    <property type="entry name" value="SIGNALING PROTEIN YKOW"/>
    <property type="match status" value="1"/>
</dbReference>
<dbReference type="STRING" id="926569.ANT_02820"/>
<dbReference type="GO" id="GO:0009003">
    <property type="term" value="F:signal peptidase activity"/>
    <property type="evidence" value="ECO:0007669"/>
    <property type="project" value="UniProtKB-EC"/>
</dbReference>
<evidence type="ECO:0000313" key="10">
    <source>
        <dbReference type="Proteomes" id="UP000008922"/>
    </source>
</evidence>
<evidence type="ECO:0000256" key="1">
    <source>
        <dbReference type="ARBA" id="ARBA00004370"/>
    </source>
</evidence>
<dbReference type="RefSeq" id="WP_013558713.1">
    <property type="nucleotide sequence ID" value="NC_014960.1"/>
</dbReference>
<dbReference type="NCBIfam" id="TIGR02228">
    <property type="entry name" value="sigpep_I_arch"/>
    <property type="match status" value="1"/>
</dbReference>
<dbReference type="PROSITE" id="PS50883">
    <property type="entry name" value="EAL"/>
    <property type="match status" value="1"/>
</dbReference>
<dbReference type="Proteomes" id="UP000008922">
    <property type="component" value="Chromosome"/>
</dbReference>
<protein>
    <recommendedName>
        <fullName evidence="6">Signal peptidase I</fullName>
        <ecNumber evidence="6">3.4.21.89</ecNumber>
    </recommendedName>
</protein>
<evidence type="ECO:0000256" key="5">
    <source>
        <dbReference type="ARBA" id="ARBA00023136"/>
    </source>
</evidence>
<dbReference type="KEGG" id="atm:ANT_02820"/>
<dbReference type="Pfam" id="PF17231">
    <property type="entry name" value="DUF5305"/>
    <property type="match status" value="1"/>
</dbReference>
<feature type="domain" description="EAL" evidence="8">
    <location>
        <begin position="537"/>
        <end position="788"/>
    </location>
</feature>
<dbReference type="InterPro" id="IPR036286">
    <property type="entry name" value="LexA/Signal_pep-like_sf"/>
</dbReference>
<dbReference type="SMART" id="SM00052">
    <property type="entry name" value="EAL"/>
    <property type="match status" value="1"/>
</dbReference>
<keyword evidence="5 7" id="KW-0472">Membrane</keyword>
<dbReference type="eggNOG" id="COG2200">
    <property type="taxonomic scope" value="Bacteria"/>
</dbReference>
<sequence>MRKYLLTRRALLIAALSLSALAFLWVLLAPSRFGGAVEYVIVSGDSMEPLFHKGDLVLLRRAPFYEVGDIVVYRYPGIGAVIHRIVDRRLDRFVLKGDHNTWVDGYEPAPDEILGKYWLWLPGMGTIFLQLRSPWALAILVGVGSLIWGLSSMQSKWTERRKKIKARVDDAIMAARQSAGQFDTAVMGAGKWLSGRQEGFLLVMYIIGILALVLGAFAFTRPVSLTAPDNLLYKQTGAYAYTGEVPAGVYDENRVVSGGAIFPKVSCGIEVAFDYQLQSQHPAQVSGTYQLMAVVNSTTGWRRTILLNEQPVLFSGKTFSAQAPLDVCEVEKMIAQVQEVTGAQTYQYFLSVYPQVKVSGTLGGMTLEETFNEPLSFTVQTDQIYLNAPAKEDANPLQPVKEGALVRMKTVDNTLSIFSMDVPVRTARTLSAVGLAIAALGIGLVLYLLQQAEGKDEKMLAKLAVGSRLVEVQDPLARGDARVVHLPALSDLLRLAEQREEVVFFHYAAPVATYYVRDGDVLYVHRKLGPAAAEGVDESTRQALVRALEKDEFALYFQPSVSLEDGRVVQLESFLRWRHPERGLLMPVQFLPEVERAGMMMQVDLWVLRRACEYLAQWREAGYPLYPVAINLSLQSLATEGFAAQAQAMVAGLGVSPEWLYLEIPENGLDVSPVGAENLRQLREAGFGIVLNAGERFNPEALEAEPVQQIKLGYPVVQKLSAVSEMQDLASRWISQAHERKIRVAAVGVETSQQLGFFRLHACDQAQGYWISPPVAAEDLPGFLAQKRAWVEVSSKPE</sequence>
<dbReference type="EC" id="3.4.21.89" evidence="6"/>
<reference evidence="9 10" key="1">
    <citation type="submission" date="2010-12" db="EMBL/GenBank/DDBJ databases">
        <title>Whole genome sequence of Anaerolinea thermophila UNI-1.</title>
        <authorList>
            <person name="Narita-Yamada S."/>
            <person name="Kishi E."/>
            <person name="Watanabe Y."/>
            <person name="Takasaki K."/>
            <person name="Ankai A."/>
            <person name="Oguchi A."/>
            <person name="Fukui S."/>
            <person name="Takahashi M."/>
            <person name="Yashiro I."/>
            <person name="Hosoyama A."/>
            <person name="Sekiguchi Y."/>
            <person name="Hanada S."/>
            <person name="Fujita N."/>
        </authorList>
    </citation>
    <scope>NUCLEOTIDE SEQUENCE [LARGE SCALE GENOMIC DNA]</scope>
    <source>
        <strain evidence="10">DSM 14523 / JCM 11388 / NBRC 100420 / UNI-1</strain>
    </source>
</reference>
<feature type="transmembrane region" description="Helical" evidence="7">
    <location>
        <begin position="135"/>
        <end position="153"/>
    </location>
</feature>
<dbReference type="CDD" id="cd01948">
    <property type="entry name" value="EAL"/>
    <property type="match status" value="1"/>
</dbReference>
<dbReference type="OrthoDB" id="3178064at2"/>
<dbReference type="GO" id="GO:0071111">
    <property type="term" value="F:cyclic-guanylate-specific phosphodiesterase activity"/>
    <property type="evidence" value="ECO:0007669"/>
    <property type="project" value="InterPro"/>
</dbReference>
<keyword evidence="10" id="KW-1185">Reference proteome</keyword>
<keyword evidence="2" id="KW-0645">Protease</keyword>
<dbReference type="eggNOG" id="COG0681">
    <property type="taxonomic scope" value="Bacteria"/>
</dbReference>
<gene>
    <name evidence="9" type="ordered locus">ANT_02820</name>
</gene>